<feature type="chain" id="PRO_5044876093" description="Thioredoxin-like fold domain-containing protein" evidence="1">
    <location>
        <begin position="29"/>
        <end position="187"/>
    </location>
</feature>
<organism evidence="2 3">
    <name type="scientific">Eucalyptus globulus</name>
    <name type="common">Tasmanian blue gum</name>
    <dbReference type="NCBI Taxonomy" id="34317"/>
    <lineage>
        <taxon>Eukaryota</taxon>
        <taxon>Viridiplantae</taxon>
        <taxon>Streptophyta</taxon>
        <taxon>Embryophyta</taxon>
        <taxon>Tracheophyta</taxon>
        <taxon>Spermatophyta</taxon>
        <taxon>Magnoliopsida</taxon>
        <taxon>eudicotyledons</taxon>
        <taxon>Gunneridae</taxon>
        <taxon>Pentapetalae</taxon>
        <taxon>rosids</taxon>
        <taxon>malvids</taxon>
        <taxon>Myrtales</taxon>
        <taxon>Myrtaceae</taxon>
        <taxon>Myrtoideae</taxon>
        <taxon>Eucalypteae</taxon>
        <taxon>Eucalyptus</taxon>
    </lineage>
</organism>
<sequence length="187" mass="21172">MTSSSLVSMALLWALYFFATHRTLVGSALPLPLARFDGFVYAEHRVGACTVVIEAFVDPFCPYSRDSWPPVKQAIDYYGPHVWLVVHLLPLPYHDNAYVASRVLNIVNFLNTSATFPLLELFFKEQKSDFSPLTHYTLMYSVDGGENTKFLCVIVKTNVSHSGCMSLIDIVPSMYYNYSTLLNMIHK</sequence>
<evidence type="ECO:0000313" key="3">
    <source>
        <dbReference type="Proteomes" id="UP001634007"/>
    </source>
</evidence>
<dbReference type="AlphaFoldDB" id="A0ABD3K8F8"/>
<evidence type="ECO:0000313" key="2">
    <source>
        <dbReference type="EMBL" id="KAL3734316.1"/>
    </source>
</evidence>
<dbReference type="EMBL" id="JBJKBG010000006">
    <property type="protein sequence ID" value="KAL3734316.1"/>
    <property type="molecule type" value="Genomic_DNA"/>
</dbReference>
<dbReference type="SUPFAM" id="SSF52833">
    <property type="entry name" value="Thioredoxin-like"/>
    <property type="match status" value="1"/>
</dbReference>
<keyword evidence="3" id="KW-1185">Reference proteome</keyword>
<evidence type="ECO:0008006" key="4">
    <source>
        <dbReference type="Google" id="ProtNLM"/>
    </source>
</evidence>
<gene>
    <name evidence="2" type="ORF">ACJRO7_023633</name>
</gene>
<feature type="signal peptide" evidence="1">
    <location>
        <begin position="1"/>
        <end position="28"/>
    </location>
</feature>
<evidence type="ECO:0000256" key="1">
    <source>
        <dbReference type="SAM" id="SignalP"/>
    </source>
</evidence>
<comment type="caution">
    <text evidence="2">The sequence shown here is derived from an EMBL/GenBank/DDBJ whole genome shotgun (WGS) entry which is preliminary data.</text>
</comment>
<dbReference type="CDD" id="cd02972">
    <property type="entry name" value="DsbA_family"/>
    <property type="match status" value="1"/>
</dbReference>
<dbReference type="InterPro" id="IPR036249">
    <property type="entry name" value="Thioredoxin-like_sf"/>
</dbReference>
<dbReference type="Proteomes" id="UP001634007">
    <property type="component" value="Unassembled WGS sequence"/>
</dbReference>
<reference evidence="2 3" key="1">
    <citation type="submission" date="2024-11" db="EMBL/GenBank/DDBJ databases">
        <title>Chromosome-level genome assembly of Eucalyptus globulus Labill. provides insights into its genome evolution.</title>
        <authorList>
            <person name="Li X."/>
        </authorList>
    </citation>
    <scope>NUCLEOTIDE SEQUENCE [LARGE SCALE GENOMIC DNA]</scope>
    <source>
        <strain evidence="2">CL2024</strain>
        <tissue evidence="2">Fresh tender leaves</tissue>
    </source>
</reference>
<proteinExistence type="predicted"/>
<keyword evidence="1" id="KW-0732">Signal</keyword>
<name>A0ABD3K8F8_EUCGL</name>
<accession>A0ABD3K8F8</accession>
<dbReference type="PANTHER" id="PTHR33875:SF2">
    <property type="entry name" value="ACR183CP"/>
    <property type="match status" value="1"/>
</dbReference>
<dbReference type="Gene3D" id="3.40.30.10">
    <property type="entry name" value="Glutaredoxin"/>
    <property type="match status" value="1"/>
</dbReference>
<dbReference type="PANTHER" id="PTHR33875">
    <property type="entry name" value="OS09G0542200 PROTEIN"/>
    <property type="match status" value="1"/>
</dbReference>
<protein>
    <recommendedName>
        <fullName evidence="4">Thioredoxin-like fold domain-containing protein</fullName>
    </recommendedName>
</protein>